<dbReference type="GO" id="GO:0032543">
    <property type="term" value="P:mitochondrial translation"/>
    <property type="evidence" value="ECO:0007669"/>
    <property type="project" value="InterPro"/>
</dbReference>
<proteinExistence type="predicted"/>
<accession>A0A915JPN0</accession>
<keyword evidence="1" id="KW-1185">Reference proteome</keyword>
<dbReference type="Proteomes" id="UP000887565">
    <property type="component" value="Unplaced"/>
</dbReference>
<reference evidence="2" key="1">
    <citation type="submission" date="2022-11" db="UniProtKB">
        <authorList>
            <consortium name="WormBaseParasite"/>
        </authorList>
    </citation>
    <scope>IDENTIFICATION</scope>
</reference>
<name>A0A915JPN0_ROMCU</name>
<dbReference type="InterPro" id="IPR034596">
    <property type="entry name" value="Ribosomal_mL52"/>
</dbReference>
<dbReference type="WBParaSite" id="nRc.2.0.1.t28053-RA">
    <property type="protein sequence ID" value="nRc.2.0.1.t28053-RA"/>
    <property type="gene ID" value="nRc.2.0.1.g28053"/>
</dbReference>
<evidence type="ECO:0000313" key="2">
    <source>
        <dbReference type="WBParaSite" id="nRc.2.0.1.t28053-RA"/>
    </source>
</evidence>
<organism evidence="1 2">
    <name type="scientific">Romanomermis culicivorax</name>
    <name type="common">Nematode worm</name>
    <dbReference type="NCBI Taxonomy" id="13658"/>
    <lineage>
        <taxon>Eukaryota</taxon>
        <taxon>Metazoa</taxon>
        <taxon>Ecdysozoa</taxon>
        <taxon>Nematoda</taxon>
        <taxon>Enoplea</taxon>
        <taxon>Dorylaimia</taxon>
        <taxon>Mermithida</taxon>
        <taxon>Mermithoidea</taxon>
        <taxon>Mermithidae</taxon>
        <taxon>Romanomermis</taxon>
    </lineage>
</organism>
<dbReference type="Pfam" id="PF18699">
    <property type="entry name" value="MRPL52"/>
    <property type="match status" value="1"/>
</dbReference>
<dbReference type="GO" id="GO:0005762">
    <property type="term" value="C:mitochondrial large ribosomal subunit"/>
    <property type="evidence" value="ECO:0007669"/>
    <property type="project" value="InterPro"/>
</dbReference>
<dbReference type="AlphaFoldDB" id="A0A915JPN0"/>
<sequence>MIYRKINVFLPKFQSRLYAILNNAVPLRSKPKVPRKSWEQWKPTNGNFDLPDPLRDMNDWSFTNLTSPTPLSKKLYGKKLLQLDLAKQIVNNLKEIKETEKLFAEELVERKKREETAAVLRPKAKGTLRL</sequence>
<dbReference type="GO" id="GO:0003735">
    <property type="term" value="F:structural constituent of ribosome"/>
    <property type="evidence" value="ECO:0007669"/>
    <property type="project" value="InterPro"/>
</dbReference>
<protein>
    <submittedName>
        <fullName evidence="2">Large ribosomal subunit protein mL52</fullName>
    </submittedName>
</protein>
<evidence type="ECO:0000313" key="1">
    <source>
        <dbReference type="Proteomes" id="UP000887565"/>
    </source>
</evidence>